<gene>
    <name evidence="2" type="ORF">BA011_09415</name>
</gene>
<organism evidence="2 3">
    <name type="scientific">Rhizobium leguminosarum</name>
    <dbReference type="NCBI Taxonomy" id="384"/>
    <lineage>
        <taxon>Bacteria</taxon>
        <taxon>Pseudomonadati</taxon>
        <taxon>Pseudomonadota</taxon>
        <taxon>Alphaproteobacteria</taxon>
        <taxon>Hyphomicrobiales</taxon>
        <taxon>Rhizobiaceae</taxon>
        <taxon>Rhizobium/Agrobacterium group</taxon>
        <taxon>Rhizobium</taxon>
    </lineage>
</organism>
<dbReference type="RefSeq" id="WP_065280251.1">
    <property type="nucleotide sequence ID" value="NZ_CP016286.1"/>
</dbReference>
<dbReference type="CDD" id="cd04301">
    <property type="entry name" value="NAT_SF"/>
    <property type="match status" value="1"/>
</dbReference>
<dbReference type="PANTHER" id="PTHR43617:SF2">
    <property type="entry name" value="UPF0039 PROTEIN SLL0451"/>
    <property type="match status" value="1"/>
</dbReference>
<dbReference type="InterPro" id="IPR050276">
    <property type="entry name" value="MshD_Acetyltransferase"/>
</dbReference>
<dbReference type="EMBL" id="CP016286">
    <property type="protein sequence ID" value="ANP85929.1"/>
    <property type="molecule type" value="Genomic_DNA"/>
</dbReference>
<dbReference type="OrthoDB" id="9797178at2"/>
<evidence type="ECO:0000313" key="2">
    <source>
        <dbReference type="EMBL" id="ANP85929.1"/>
    </source>
</evidence>
<dbReference type="Gene3D" id="3.40.630.30">
    <property type="match status" value="1"/>
</dbReference>
<dbReference type="AlphaFoldDB" id="A0A1B1C881"/>
<proteinExistence type="predicted"/>
<dbReference type="InterPro" id="IPR016181">
    <property type="entry name" value="Acyl_CoA_acyltransferase"/>
</dbReference>
<protein>
    <submittedName>
        <fullName evidence="2">GCN5 family acetyltransferase</fullName>
    </submittedName>
</protein>
<accession>A0A1B1C881</accession>
<evidence type="ECO:0000313" key="3">
    <source>
        <dbReference type="Proteomes" id="UP000092691"/>
    </source>
</evidence>
<dbReference type="PROSITE" id="PS51186">
    <property type="entry name" value="GNAT"/>
    <property type="match status" value="1"/>
</dbReference>
<reference evidence="2 3" key="1">
    <citation type="submission" date="2016-06" db="EMBL/GenBank/DDBJ databases">
        <title>Microsymbionts genomes from the relict species Vavilovia formosa.</title>
        <authorList>
            <person name="Chirak E."/>
            <person name="Kimeklis A."/>
            <person name="Andronov E."/>
        </authorList>
    </citation>
    <scope>NUCLEOTIDE SEQUENCE [LARGE SCALE GENOMIC DNA]</scope>
    <source>
        <strain evidence="2 3">Vaf10</strain>
    </source>
</reference>
<feature type="domain" description="N-acetyltransferase" evidence="1">
    <location>
        <begin position="1"/>
        <end position="146"/>
    </location>
</feature>
<dbReference type="Proteomes" id="UP000092691">
    <property type="component" value="Chromosome"/>
</dbReference>
<keyword evidence="2" id="KW-0808">Transferase</keyword>
<name>A0A1B1C881_RHILE</name>
<dbReference type="SUPFAM" id="SSF55729">
    <property type="entry name" value="Acyl-CoA N-acyltransferases (Nat)"/>
    <property type="match status" value="1"/>
</dbReference>
<evidence type="ECO:0000259" key="1">
    <source>
        <dbReference type="PROSITE" id="PS51186"/>
    </source>
</evidence>
<dbReference type="InterPro" id="IPR000182">
    <property type="entry name" value="GNAT_dom"/>
</dbReference>
<dbReference type="PANTHER" id="PTHR43617">
    <property type="entry name" value="L-AMINO ACID N-ACETYLTRANSFERASE"/>
    <property type="match status" value="1"/>
</dbReference>
<dbReference type="GO" id="GO:0016747">
    <property type="term" value="F:acyltransferase activity, transferring groups other than amino-acyl groups"/>
    <property type="evidence" value="ECO:0007669"/>
    <property type="project" value="InterPro"/>
</dbReference>
<sequence>MLIRDETPDDIDAIHDLTSTAFKPMPYSDGTEAEIVRRLRAAGDLKISLVAEQGGEILGHVAFSPVTINGAHDGWFGLGPISVKPERQRQGIGKAMIARGLELLNEMGASGCALIGNPEIYSRVGFSSDGQLKYLDLDTRLVQRIVFRGSPPSGTLQFAPAFES</sequence>
<dbReference type="Pfam" id="PF13527">
    <property type="entry name" value="Acetyltransf_9"/>
    <property type="match status" value="1"/>
</dbReference>